<evidence type="ECO:0000256" key="1">
    <source>
        <dbReference type="SAM" id="MobiDB-lite"/>
    </source>
</evidence>
<accession>A0ABR3IP86</accession>
<comment type="caution">
    <text evidence="2">The sequence shown here is derived from an EMBL/GenBank/DDBJ whole genome shotgun (WGS) entry which is preliminary data.</text>
</comment>
<dbReference type="EMBL" id="JASNQZ010000019">
    <property type="protein sequence ID" value="KAL0945099.1"/>
    <property type="molecule type" value="Genomic_DNA"/>
</dbReference>
<feature type="region of interest" description="Disordered" evidence="1">
    <location>
        <begin position="41"/>
        <end position="94"/>
    </location>
</feature>
<name>A0ABR3IP86_9AGAR</name>
<protein>
    <submittedName>
        <fullName evidence="2">Uncharacterized protein</fullName>
    </submittedName>
</protein>
<proteinExistence type="predicted"/>
<evidence type="ECO:0000313" key="2">
    <source>
        <dbReference type="EMBL" id="KAL0945099.1"/>
    </source>
</evidence>
<gene>
    <name evidence="2" type="ORF">HGRIS_004252</name>
</gene>
<sequence>MDAQAAGSFGLVSIPYKDHGNSLRTLVMTTRDNLKTALERIEKHQKTKEQLEAEREREATAREREATARKRAEAEREREATARKRAEAERDRLEAALKEAEEKIASYNRTKGP</sequence>
<dbReference type="Proteomes" id="UP001556367">
    <property type="component" value="Unassembled WGS sequence"/>
</dbReference>
<evidence type="ECO:0000313" key="3">
    <source>
        <dbReference type="Proteomes" id="UP001556367"/>
    </source>
</evidence>
<reference evidence="3" key="1">
    <citation type="submission" date="2024-06" db="EMBL/GenBank/DDBJ databases">
        <title>Multi-omics analyses provide insights into the biosynthesis of the anticancer antibiotic pleurotin in Hohenbuehelia grisea.</title>
        <authorList>
            <person name="Weaver J.A."/>
            <person name="Alberti F."/>
        </authorList>
    </citation>
    <scope>NUCLEOTIDE SEQUENCE [LARGE SCALE GENOMIC DNA]</scope>
    <source>
        <strain evidence="3">T-177</strain>
    </source>
</reference>
<keyword evidence="3" id="KW-1185">Reference proteome</keyword>
<organism evidence="2 3">
    <name type="scientific">Hohenbuehelia grisea</name>
    <dbReference type="NCBI Taxonomy" id="104357"/>
    <lineage>
        <taxon>Eukaryota</taxon>
        <taxon>Fungi</taxon>
        <taxon>Dikarya</taxon>
        <taxon>Basidiomycota</taxon>
        <taxon>Agaricomycotina</taxon>
        <taxon>Agaricomycetes</taxon>
        <taxon>Agaricomycetidae</taxon>
        <taxon>Agaricales</taxon>
        <taxon>Pleurotineae</taxon>
        <taxon>Pleurotaceae</taxon>
        <taxon>Hohenbuehelia</taxon>
    </lineage>
</organism>